<gene>
    <name evidence="2" type="ORF">ACFSSA_10490</name>
</gene>
<feature type="chain" id="PRO_5046204760" evidence="1">
    <location>
        <begin position="19"/>
        <end position="123"/>
    </location>
</feature>
<reference evidence="3" key="1">
    <citation type="journal article" date="2019" name="Int. J. Syst. Evol. Microbiol.">
        <title>The Global Catalogue of Microorganisms (GCM) 10K type strain sequencing project: providing services to taxonomists for standard genome sequencing and annotation.</title>
        <authorList>
            <consortium name="The Broad Institute Genomics Platform"/>
            <consortium name="The Broad Institute Genome Sequencing Center for Infectious Disease"/>
            <person name="Wu L."/>
            <person name="Ma J."/>
        </authorList>
    </citation>
    <scope>NUCLEOTIDE SEQUENCE [LARGE SCALE GENOMIC DNA]</scope>
    <source>
        <strain evidence="3">CGMCC 4.7106</strain>
    </source>
</reference>
<dbReference type="EMBL" id="JBHUIT010000017">
    <property type="protein sequence ID" value="MFD2257107.1"/>
    <property type="molecule type" value="Genomic_DNA"/>
</dbReference>
<organism evidence="2 3">
    <name type="scientific">Luteolibacter algae</name>
    <dbReference type="NCBI Taxonomy" id="454151"/>
    <lineage>
        <taxon>Bacteria</taxon>
        <taxon>Pseudomonadati</taxon>
        <taxon>Verrucomicrobiota</taxon>
        <taxon>Verrucomicrobiia</taxon>
        <taxon>Verrucomicrobiales</taxon>
        <taxon>Verrucomicrobiaceae</taxon>
        <taxon>Luteolibacter</taxon>
    </lineage>
</organism>
<sequence>MKKYALLMISFFSLASCAGTFPAVGVLAPRDLAGYEMDASGLKGSYHYRFFPDGTYRSEQELPSGEKKTAAPGTWSWKRSSTSDATLVLDDKLEITLEFTTRNHANATIPDSDRLYPVEFTAP</sequence>
<name>A0ABW5D7T6_9BACT</name>
<accession>A0ABW5D7T6</accession>
<keyword evidence="3" id="KW-1185">Reference proteome</keyword>
<evidence type="ECO:0000256" key="1">
    <source>
        <dbReference type="SAM" id="SignalP"/>
    </source>
</evidence>
<dbReference type="Proteomes" id="UP001597375">
    <property type="component" value="Unassembled WGS sequence"/>
</dbReference>
<protein>
    <submittedName>
        <fullName evidence="2">Uncharacterized protein</fullName>
    </submittedName>
</protein>
<feature type="signal peptide" evidence="1">
    <location>
        <begin position="1"/>
        <end position="18"/>
    </location>
</feature>
<comment type="caution">
    <text evidence="2">The sequence shown here is derived from an EMBL/GenBank/DDBJ whole genome shotgun (WGS) entry which is preliminary data.</text>
</comment>
<dbReference type="PROSITE" id="PS51257">
    <property type="entry name" value="PROKAR_LIPOPROTEIN"/>
    <property type="match status" value="1"/>
</dbReference>
<evidence type="ECO:0000313" key="3">
    <source>
        <dbReference type="Proteomes" id="UP001597375"/>
    </source>
</evidence>
<evidence type="ECO:0000313" key="2">
    <source>
        <dbReference type="EMBL" id="MFD2257107.1"/>
    </source>
</evidence>
<keyword evidence="1" id="KW-0732">Signal</keyword>
<proteinExistence type="predicted"/>